<dbReference type="PROSITE" id="PS50928">
    <property type="entry name" value="ABC_TM1"/>
    <property type="match status" value="1"/>
</dbReference>
<keyword evidence="5 7" id="KW-1133">Transmembrane helix</keyword>
<reference evidence="11 12" key="1">
    <citation type="journal article" date="2017" name="Genome Announc.">
        <title>Draft Genome Sequences of Salinivibrio proteolyticus, Salinivibrio sharmensis, Salinivibrio siamensis, Salinivibrio costicola subsp. alcaliphilus, Salinivibrio costicola subsp. vallismortis, and 29 New Isolates Belonging to the Genus Salinivibrio.</title>
        <authorList>
            <person name="Lopez-Hermoso C."/>
            <person name="de la Haba R.R."/>
            <person name="Sanchez-Porro C."/>
            <person name="Bayliss S.C."/>
            <person name="Feil E.J."/>
            <person name="Ventosa A."/>
        </authorList>
    </citation>
    <scope>NUCLEOTIDE SEQUENCE [LARGE SCALE GENOMIC DNA]</scope>
    <source>
        <strain evidence="9 12">AL184</strain>
        <strain evidence="10 11">IC202</strain>
    </source>
</reference>
<evidence type="ECO:0000313" key="9">
    <source>
        <dbReference type="EMBL" id="OOE38571.1"/>
    </source>
</evidence>
<dbReference type="PANTHER" id="PTHR43376">
    <property type="entry name" value="OLIGOPEPTIDE TRANSPORT SYSTEM PERMEASE PROTEIN"/>
    <property type="match status" value="1"/>
</dbReference>
<dbReference type="Proteomes" id="UP000188726">
    <property type="component" value="Unassembled WGS sequence"/>
</dbReference>
<feature type="domain" description="ABC transmembrane type-1" evidence="8">
    <location>
        <begin position="99"/>
        <end position="312"/>
    </location>
</feature>
<dbReference type="InterPro" id="IPR000515">
    <property type="entry name" value="MetI-like"/>
</dbReference>
<feature type="transmembrane region" description="Helical" evidence="7">
    <location>
        <begin position="293"/>
        <end position="319"/>
    </location>
</feature>
<dbReference type="AlphaFoldDB" id="A0AB36JV31"/>
<evidence type="ECO:0000256" key="6">
    <source>
        <dbReference type="ARBA" id="ARBA00023136"/>
    </source>
</evidence>
<gene>
    <name evidence="9" type="ORF">BZG00_13575</name>
    <name evidence="10" type="ORF">BZG09_09055</name>
</gene>
<comment type="subcellular location">
    <subcellularLocation>
        <location evidence="1 7">Cell membrane</location>
        <topology evidence="1 7">Multi-pass membrane protein</topology>
    </subcellularLocation>
</comment>
<proteinExistence type="inferred from homology"/>
<dbReference type="InterPro" id="IPR045621">
    <property type="entry name" value="BPD_transp_1_N"/>
</dbReference>
<dbReference type="PANTHER" id="PTHR43376:SF1">
    <property type="entry name" value="OLIGOPEPTIDE TRANSPORT SYSTEM PERMEASE PROTEIN"/>
    <property type="match status" value="1"/>
</dbReference>
<feature type="transmembrane region" description="Helical" evidence="7">
    <location>
        <begin position="98"/>
        <end position="126"/>
    </location>
</feature>
<keyword evidence="2 7" id="KW-0813">Transport</keyword>
<evidence type="ECO:0000256" key="4">
    <source>
        <dbReference type="ARBA" id="ARBA00022692"/>
    </source>
</evidence>
<dbReference type="SUPFAM" id="SSF161098">
    <property type="entry name" value="MetI-like"/>
    <property type="match status" value="1"/>
</dbReference>
<evidence type="ECO:0000256" key="5">
    <source>
        <dbReference type="ARBA" id="ARBA00022989"/>
    </source>
</evidence>
<dbReference type="RefSeq" id="WP_069362206.1">
    <property type="nucleotide sequence ID" value="NZ_CP040021.1"/>
</dbReference>
<evidence type="ECO:0000256" key="1">
    <source>
        <dbReference type="ARBA" id="ARBA00004651"/>
    </source>
</evidence>
<evidence type="ECO:0000256" key="3">
    <source>
        <dbReference type="ARBA" id="ARBA00022475"/>
    </source>
</evidence>
<feature type="transmembrane region" description="Helical" evidence="7">
    <location>
        <begin position="189"/>
        <end position="210"/>
    </location>
</feature>
<sequence length="330" mass="36450">MGYFFRRLTFYMIALLVAATLNFIIPRAMPGDPVTMMFANASVQVTPERIEAMKQLLGFVDGPLYMQYFTYMKNVLSWDLGTSIQFYPLSVNELLGKAFGWSLFLAGSAVLLSFSLGSILGIFAAWKRGGKYDAVITPGMLIIQAVPQVVIAMLALFIFAIGLKWFPTGYAYTPGVTPDWTSWTFIKDVAYHAVLPLFCASIIQVGGFLVNMRNNMINLLAEDYITMARGKGLSENRVVFNYAARNALLPSVTALSMSLGIAIGGQLIVEIIFNYPGLGSVLLNAINARDYQVLQGQLLIMTLFMLSFNLIADMLYVVLDPRLRTGGKES</sequence>
<dbReference type="EMBL" id="MUEK01000016">
    <property type="protein sequence ID" value="OOE38571.1"/>
    <property type="molecule type" value="Genomic_DNA"/>
</dbReference>
<dbReference type="Proteomes" id="UP000189021">
    <property type="component" value="Unassembled WGS sequence"/>
</dbReference>
<dbReference type="Pfam" id="PF00528">
    <property type="entry name" value="BPD_transp_1"/>
    <property type="match status" value="1"/>
</dbReference>
<dbReference type="GO" id="GO:0005886">
    <property type="term" value="C:plasma membrane"/>
    <property type="evidence" value="ECO:0007669"/>
    <property type="project" value="UniProtKB-SubCell"/>
</dbReference>
<evidence type="ECO:0000313" key="11">
    <source>
        <dbReference type="Proteomes" id="UP000188726"/>
    </source>
</evidence>
<dbReference type="Pfam" id="PF19300">
    <property type="entry name" value="BPD_transp_1_N"/>
    <property type="match status" value="1"/>
</dbReference>
<organism evidence="9 12">
    <name type="scientific">Salinivibrio kushneri</name>
    <dbReference type="NCBI Taxonomy" id="1908198"/>
    <lineage>
        <taxon>Bacteria</taxon>
        <taxon>Pseudomonadati</taxon>
        <taxon>Pseudomonadota</taxon>
        <taxon>Gammaproteobacteria</taxon>
        <taxon>Vibrionales</taxon>
        <taxon>Vibrionaceae</taxon>
        <taxon>Salinivibrio</taxon>
    </lineage>
</organism>
<keyword evidence="6 7" id="KW-0472">Membrane</keyword>
<feature type="transmembrane region" description="Helical" evidence="7">
    <location>
        <begin position="247"/>
        <end position="273"/>
    </location>
</feature>
<dbReference type="InterPro" id="IPR035906">
    <property type="entry name" value="MetI-like_sf"/>
</dbReference>
<keyword evidence="3" id="KW-1003">Cell membrane</keyword>
<evidence type="ECO:0000256" key="2">
    <source>
        <dbReference type="ARBA" id="ARBA00022448"/>
    </source>
</evidence>
<name>A0AB36JV31_9GAMM</name>
<evidence type="ECO:0000313" key="12">
    <source>
        <dbReference type="Proteomes" id="UP000189021"/>
    </source>
</evidence>
<dbReference type="GO" id="GO:0055085">
    <property type="term" value="P:transmembrane transport"/>
    <property type="evidence" value="ECO:0007669"/>
    <property type="project" value="InterPro"/>
</dbReference>
<comment type="similarity">
    <text evidence="7">Belongs to the binding-protein-dependent transport system permease family.</text>
</comment>
<dbReference type="CDD" id="cd06261">
    <property type="entry name" value="TM_PBP2"/>
    <property type="match status" value="1"/>
</dbReference>
<evidence type="ECO:0000259" key="8">
    <source>
        <dbReference type="PROSITE" id="PS50928"/>
    </source>
</evidence>
<comment type="caution">
    <text evidence="9">The sequence shown here is derived from an EMBL/GenBank/DDBJ whole genome shotgun (WGS) entry which is preliminary data.</text>
</comment>
<accession>A0AB36JV31</accession>
<evidence type="ECO:0000256" key="7">
    <source>
        <dbReference type="RuleBase" id="RU363032"/>
    </source>
</evidence>
<dbReference type="Gene3D" id="1.10.3720.10">
    <property type="entry name" value="MetI-like"/>
    <property type="match status" value="1"/>
</dbReference>
<evidence type="ECO:0000313" key="10">
    <source>
        <dbReference type="EMBL" id="OOE43934.1"/>
    </source>
</evidence>
<protein>
    <submittedName>
        <fullName evidence="9">Peptide ABC transporter permease</fullName>
    </submittedName>
</protein>
<feature type="transmembrane region" description="Helical" evidence="7">
    <location>
        <begin position="138"/>
        <end position="163"/>
    </location>
</feature>
<dbReference type="EMBL" id="MUEO01000019">
    <property type="protein sequence ID" value="OOE43934.1"/>
    <property type="molecule type" value="Genomic_DNA"/>
</dbReference>
<dbReference type="GeneID" id="89609618"/>
<keyword evidence="12" id="KW-1185">Reference proteome</keyword>
<feature type="transmembrane region" description="Helical" evidence="7">
    <location>
        <begin position="9"/>
        <end position="29"/>
    </location>
</feature>
<keyword evidence="4 7" id="KW-0812">Transmembrane</keyword>